<name>F4S9G1_MELLP</name>
<dbReference type="GeneID" id="18931177"/>
<evidence type="ECO:0000313" key="1">
    <source>
        <dbReference type="EMBL" id="EGF98717.1"/>
    </source>
</evidence>
<keyword evidence="2" id="KW-1185">Reference proteome</keyword>
<reference evidence="2" key="1">
    <citation type="journal article" date="2011" name="Proc. Natl. Acad. Sci. U.S.A.">
        <title>Obligate biotrophy features unraveled by the genomic analysis of rust fungi.</title>
        <authorList>
            <person name="Duplessis S."/>
            <person name="Cuomo C.A."/>
            <person name="Lin Y.-C."/>
            <person name="Aerts A."/>
            <person name="Tisserant E."/>
            <person name="Veneault-Fourrey C."/>
            <person name="Joly D.L."/>
            <person name="Hacquard S."/>
            <person name="Amselem J."/>
            <person name="Cantarel B.L."/>
            <person name="Chiu R."/>
            <person name="Coutinho P.M."/>
            <person name="Feau N."/>
            <person name="Field M."/>
            <person name="Frey P."/>
            <person name="Gelhaye E."/>
            <person name="Goldberg J."/>
            <person name="Grabherr M.G."/>
            <person name="Kodira C.D."/>
            <person name="Kohler A."/>
            <person name="Kuees U."/>
            <person name="Lindquist E.A."/>
            <person name="Lucas S.M."/>
            <person name="Mago R."/>
            <person name="Mauceli E."/>
            <person name="Morin E."/>
            <person name="Murat C."/>
            <person name="Pangilinan J.L."/>
            <person name="Park R."/>
            <person name="Pearson M."/>
            <person name="Quesneville H."/>
            <person name="Rouhier N."/>
            <person name="Sakthikumar S."/>
            <person name="Salamov A.A."/>
            <person name="Schmutz J."/>
            <person name="Selles B."/>
            <person name="Shapiro H."/>
            <person name="Tanguay P."/>
            <person name="Tuskan G.A."/>
            <person name="Henrissat B."/>
            <person name="Van de Peer Y."/>
            <person name="Rouze P."/>
            <person name="Ellis J.G."/>
            <person name="Dodds P.N."/>
            <person name="Schein J.E."/>
            <person name="Zhong S."/>
            <person name="Hamelin R.C."/>
            <person name="Grigoriev I.V."/>
            <person name="Szabo L.J."/>
            <person name="Martin F."/>
        </authorList>
    </citation>
    <scope>NUCLEOTIDE SEQUENCE [LARGE SCALE GENOMIC DNA]</scope>
    <source>
        <strain evidence="2">98AG31 / pathotype 3-4-7</strain>
    </source>
</reference>
<dbReference type="HOGENOM" id="CLU_282423_0_0_1"/>
<accession>F4S9G1</accession>
<dbReference type="EMBL" id="GL883170">
    <property type="protein sequence ID" value="EGF98717.1"/>
    <property type="molecule type" value="Genomic_DNA"/>
</dbReference>
<dbReference type="OrthoDB" id="10561260at2759"/>
<gene>
    <name evidence="1" type="ORF">MELLADRAFT_69117</name>
</gene>
<dbReference type="Proteomes" id="UP000001072">
    <property type="component" value="Unassembled WGS sequence"/>
</dbReference>
<dbReference type="VEuPathDB" id="FungiDB:MELLADRAFT_69117"/>
<dbReference type="AlphaFoldDB" id="F4S9G1"/>
<proteinExistence type="predicted"/>
<sequence length="945" mass="109111">MIWSLEPPVQRGPIQELNSINQLETSFSPLANDHKTIASSSFLNPEGWKQINHLHSGISEIDQLSRDTLPESNKMGSIVGNIGSQETRSLGLPDHFDSMSWSQLLQESVINIDSRGKSIFEHSHGLIPPTGSFTEGYTQNLKDENMSHVPIKIPHQIYMNRLEEGHISSDSPNHIMECLANHNQLSSETRFTNSVPESSYQNIVLRNELDTGPPGCYGDCGYQTNEYKEMCHSPVWIPNQDKRPFRYIADENHASGVTINSCTSELINTYNLFSHDKIPLDGKIHYDQQVGTKHKADTILENLGQYVDHINLPTSFQIQGLHNRETHNDITHYKKSPNHLSGSFNQCTYQAYHSDFPHTNPQRHERVIAGFGSEMPNVTPNYSLSSPSHHLPTLVASTSSPSECEHGQFGKAMSNPFCENFNLPPNWPQVEENQISRNPLGKEGAFPIEKQPHGPDYNVVDKNLEQQDPMSPTTSQNYPFLKRKASQVFTSSLNEAKKNPRKDQDYDKSKSLEFIIMRLLEQNHSRSMRSEGVTRRDIVQTIQHVGIQKLQLYQKLDLQHQKWFNGWKRKLLDLIFPSSYPRDTSSVNETGWTSLIHKVEFGVVMGFLGVLNFIESHITEKPVMLKVFEDGLKFIEQYLDKVYLLATQNLARLTSKFVPLINISSDPLEVILSLLAFTHRRDLRFEVYHNIWSNWKNEKYPSVQDVSFLEFTKLICGITLPHVKLHDKTACNSKVDQSRLQVPQSSQDYSYRKRIVEKGKQCMINFESIFHNKDSYFQMLKDDMLDKFNREQDNLSDYESMHHKKLVINAMKVVKLSVVDGFFGIIKCLHEKHDSHWNLEIILRTGWEFFQHHFSLWKTINLDNLFNKKGLSNVKTQQKLNKELRFSAESFYSVMRSSYTQKISVRFVLQLLRDWAHSLPMDQKDFKGFQMLLKSHDKTSFTMWF</sequence>
<evidence type="ECO:0000313" key="2">
    <source>
        <dbReference type="Proteomes" id="UP000001072"/>
    </source>
</evidence>
<protein>
    <submittedName>
        <fullName evidence="1">Uncharacterized protein</fullName>
    </submittedName>
</protein>
<dbReference type="KEGG" id="mlr:MELLADRAFT_69117"/>
<dbReference type="InParanoid" id="F4S9G1"/>
<dbReference type="RefSeq" id="XP_007417993.1">
    <property type="nucleotide sequence ID" value="XM_007417931.1"/>
</dbReference>
<organism evidence="2">
    <name type="scientific">Melampsora larici-populina (strain 98AG31 / pathotype 3-4-7)</name>
    <name type="common">Poplar leaf rust fungus</name>
    <dbReference type="NCBI Taxonomy" id="747676"/>
    <lineage>
        <taxon>Eukaryota</taxon>
        <taxon>Fungi</taxon>
        <taxon>Dikarya</taxon>
        <taxon>Basidiomycota</taxon>
        <taxon>Pucciniomycotina</taxon>
        <taxon>Pucciniomycetes</taxon>
        <taxon>Pucciniales</taxon>
        <taxon>Melampsoraceae</taxon>
        <taxon>Melampsora</taxon>
    </lineage>
</organism>